<organism evidence="2 3">
    <name type="scientific">Oedothorax gibbosus</name>
    <dbReference type="NCBI Taxonomy" id="931172"/>
    <lineage>
        <taxon>Eukaryota</taxon>
        <taxon>Metazoa</taxon>
        <taxon>Ecdysozoa</taxon>
        <taxon>Arthropoda</taxon>
        <taxon>Chelicerata</taxon>
        <taxon>Arachnida</taxon>
        <taxon>Araneae</taxon>
        <taxon>Araneomorphae</taxon>
        <taxon>Entelegynae</taxon>
        <taxon>Araneoidea</taxon>
        <taxon>Linyphiidae</taxon>
        <taxon>Erigoninae</taxon>
        <taxon>Oedothorax</taxon>
    </lineage>
</organism>
<sequence>MSYLLYLDLEKQNREQKAKEDEEEAEERAKAQMESLHLHTMFTDSDDTESADSGEEIKEEPDVLLELTSQSQQWKDQRKGRITASYFGRVCKVKSGVERLVTEIMGGSFAPEGLLVYNKIGSLYLER</sequence>
<gene>
    <name evidence="2" type="ORF">JTE90_009658</name>
</gene>
<dbReference type="InterPro" id="IPR011604">
    <property type="entry name" value="PDDEXK-like_dom_sf"/>
</dbReference>
<dbReference type="Gene3D" id="3.90.320.10">
    <property type="match status" value="1"/>
</dbReference>
<dbReference type="Proteomes" id="UP000827092">
    <property type="component" value="Unassembled WGS sequence"/>
</dbReference>
<evidence type="ECO:0000256" key="1">
    <source>
        <dbReference type="SAM" id="MobiDB-lite"/>
    </source>
</evidence>
<keyword evidence="3" id="KW-1185">Reference proteome</keyword>
<feature type="region of interest" description="Disordered" evidence="1">
    <location>
        <begin position="13"/>
        <end position="32"/>
    </location>
</feature>
<accession>A0AAV6TW59</accession>
<name>A0AAV6TW59_9ARAC</name>
<evidence type="ECO:0000313" key="2">
    <source>
        <dbReference type="EMBL" id="KAG8175979.1"/>
    </source>
</evidence>
<reference evidence="2 3" key="1">
    <citation type="journal article" date="2022" name="Nat. Ecol. Evol.">
        <title>A masculinizing supergene underlies an exaggerated male reproductive morph in a spider.</title>
        <authorList>
            <person name="Hendrickx F."/>
            <person name="De Corte Z."/>
            <person name="Sonet G."/>
            <person name="Van Belleghem S.M."/>
            <person name="Kostlbacher S."/>
            <person name="Vangestel C."/>
        </authorList>
    </citation>
    <scope>NUCLEOTIDE SEQUENCE [LARGE SCALE GENOMIC DNA]</scope>
    <source>
        <strain evidence="2">W744_W776</strain>
    </source>
</reference>
<feature type="region of interest" description="Disordered" evidence="1">
    <location>
        <begin position="38"/>
        <end position="61"/>
    </location>
</feature>
<feature type="compositionally biased region" description="Acidic residues" evidence="1">
    <location>
        <begin position="44"/>
        <end position="61"/>
    </location>
</feature>
<proteinExistence type="predicted"/>
<dbReference type="EMBL" id="JAFNEN010000935">
    <property type="protein sequence ID" value="KAG8175979.1"/>
    <property type="molecule type" value="Genomic_DNA"/>
</dbReference>
<dbReference type="AlphaFoldDB" id="A0AAV6TW59"/>
<comment type="caution">
    <text evidence="2">The sequence shown here is derived from an EMBL/GenBank/DDBJ whole genome shotgun (WGS) entry which is preliminary data.</text>
</comment>
<protein>
    <submittedName>
        <fullName evidence="2">Uncharacterized protein</fullName>
    </submittedName>
</protein>
<evidence type="ECO:0000313" key="3">
    <source>
        <dbReference type="Proteomes" id="UP000827092"/>
    </source>
</evidence>